<dbReference type="PANTHER" id="PTHR30441:SF8">
    <property type="entry name" value="DUF748 DOMAIN-CONTAINING PROTEIN"/>
    <property type="match status" value="1"/>
</dbReference>
<evidence type="ECO:0000313" key="4">
    <source>
        <dbReference type="Proteomes" id="UP000011910"/>
    </source>
</evidence>
<reference evidence="3 4" key="1">
    <citation type="journal article" date="2013" name="Genome Announc.">
        <title>Draft Genome Sequence of Cesiribacter andamanensis Strain AMV16T, Isolated from a Soil Sample from a Mud Volcano in the Andaman Islands, India.</title>
        <authorList>
            <person name="Shivaji S."/>
            <person name="Ara S."/>
            <person name="Begum Z."/>
            <person name="Srinivas T.N."/>
            <person name="Singh A."/>
            <person name="Kumar Pinnaka A."/>
        </authorList>
    </citation>
    <scope>NUCLEOTIDE SEQUENCE [LARGE SCALE GENOMIC DNA]</scope>
    <source>
        <strain evidence="3 4">AMV16</strain>
    </source>
</reference>
<comment type="caution">
    <text evidence="3">The sequence shown here is derived from an EMBL/GenBank/DDBJ whole genome shotgun (WGS) entry which is preliminary data.</text>
</comment>
<sequence length="992" mass="109360">MKKVLFIVAGVVGALLLLLILVPLLFKDKIFEKVDEQLAKSINADVHYNPDKISLSVLRNFPHVTAGLEDFSIVGKDRFAGDTLIAADEFKIVLNLKSVLFGDQMQIRAIEVEKPFIQILVLEDGTANYDIAIEEETLPGQETPAAEFNVGIQYWQINQGRIVYEDRSLPLRMLLEGVTHSGSGDFTQDIFDMETHTEARRASMVYDGIPYVTNKHLEADATISMNLPEMRFTFKDNLLELNDFAVRFDGWLAMPNDPIEFDMQFEAPKNTFKSLLSLVPGMYNEHFENLEASGEVAFQGYLKGVYSETSMPGYRVALQVNDGRFRYPDLPEEVKGVNVDMVVEDKAGDMKDLHLLVNQFSMNMGNNPVKGTLETRGLQPMQVKADIDARLNLAELDKILKLDTMVMRGLFSLNLKADGVYDSLQNRFPRTNATMALKDGYFKTASYPIPVQEFNFNGTVLNENGSLEATVVNIPTFSMLVDKDRLQGRLQLQDLNDYRWDAALQGTLDLTTIGKIIEFEDMELAGRIIADIQTRGRMSALDAGRYDELPTSGTMAVQDFKYSSKDLPYDFLLSAANMRFNPQAMVLESFAGQIGDTDLQLTGTVRNYLGYALKENQTLYGDLKLVSKRANLNQWMTDDGTVDTTAADSGLEPIEIPQNIDMKFQATIGEVLYDNLTLSNMVGQLVAQNGQLRMDGLSFQTLGGKFGLSGLYDPREISKPKFDFAIRIDQLSIQKAFQNFVTIQQLAPIAERMDGLFTTDFNLSGTLTQSMMPDMASLSGSGFVKVMQATLENSAVLQKVALATKLTDNLGAEVLKLKDVLMKVKVAGGGVNVEPFDFNVGNIPITLSGRQGFDKSLNYQMKLEVPSGAVGQAANNLLAQYGVGSVVGDKIPLNLGIGGTATSPQVQILGVAGGSAGQPSVTDAAKDVVKQQVDAQIDNAKEELDAKRKEAEAQAQAELDKRKAEAEAKAKEEAEKRKRPYRTASTSAAKAS</sequence>
<gene>
    <name evidence="3" type="ORF">ADICEAN_03955</name>
</gene>
<accession>M7N138</accession>
<name>M7N138_9BACT</name>
<dbReference type="PANTHER" id="PTHR30441">
    <property type="entry name" value="DUF748 DOMAIN-CONTAINING PROTEIN"/>
    <property type="match status" value="1"/>
</dbReference>
<feature type="region of interest" description="Disordered" evidence="1">
    <location>
        <begin position="944"/>
        <end position="992"/>
    </location>
</feature>
<dbReference type="PATRIC" id="fig|1279009.4.peg.4001"/>
<dbReference type="RefSeq" id="WP_009197332.1">
    <property type="nucleotide sequence ID" value="NZ_AODQ01000167.1"/>
</dbReference>
<dbReference type="AlphaFoldDB" id="M7N138"/>
<evidence type="ECO:0000259" key="2">
    <source>
        <dbReference type="Pfam" id="PF05170"/>
    </source>
</evidence>
<feature type="compositionally biased region" description="Polar residues" evidence="1">
    <location>
        <begin position="983"/>
        <end position="992"/>
    </location>
</feature>
<dbReference type="InterPro" id="IPR007844">
    <property type="entry name" value="AsmA"/>
</dbReference>
<dbReference type="Pfam" id="PF05170">
    <property type="entry name" value="AsmA"/>
    <property type="match status" value="1"/>
</dbReference>
<evidence type="ECO:0000256" key="1">
    <source>
        <dbReference type="SAM" id="MobiDB-lite"/>
    </source>
</evidence>
<keyword evidence="4" id="KW-1185">Reference proteome</keyword>
<feature type="domain" description="AsmA" evidence="2">
    <location>
        <begin position="1"/>
        <end position="168"/>
    </location>
</feature>
<dbReference type="GO" id="GO:0090313">
    <property type="term" value="P:regulation of protein targeting to membrane"/>
    <property type="evidence" value="ECO:0007669"/>
    <property type="project" value="TreeGrafter"/>
</dbReference>
<dbReference type="eggNOG" id="COG2982">
    <property type="taxonomic scope" value="Bacteria"/>
</dbReference>
<dbReference type="InterPro" id="IPR052894">
    <property type="entry name" value="AsmA-related"/>
</dbReference>
<organism evidence="3 4">
    <name type="scientific">Cesiribacter andamanensis AMV16</name>
    <dbReference type="NCBI Taxonomy" id="1279009"/>
    <lineage>
        <taxon>Bacteria</taxon>
        <taxon>Pseudomonadati</taxon>
        <taxon>Bacteroidota</taxon>
        <taxon>Cytophagia</taxon>
        <taxon>Cytophagales</taxon>
        <taxon>Cesiribacteraceae</taxon>
        <taxon>Cesiribacter</taxon>
    </lineage>
</organism>
<dbReference type="Proteomes" id="UP000011910">
    <property type="component" value="Unassembled WGS sequence"/>
</dbReference>
<dbReference type="GO" id="GO:0005886">
    <property type="term" value="C:plasma membrane"/>
    <property type="evidence" value="ECO:0007669"/>
    <property type="project" value="TreeGrafter"/>
</dbReference>
<evidence type="ECO:0000313" key="3">
    <source>
        <dbReference type="EMBL" id="EMR00926.1"/>
    </source>
</evidence>
<dbReference type="STRING" id="1279009.ADICEAN_03955"/>
<dbReference type="EMBL" id="AODQ01000167">
    <property type="protein sequence ID" value="EMR00926.1"/>
    <property type="molecule type" value="Genomic_DNA"/>
</dbReference>
<feature type="compositionally biased region" description="Basic and acidic residues" evidence="1">
    <location>
        <begin position="944"/>
        <end position="976"/>
    </location>
</feature>
<proteinExistence type="predicted"/>
<protein>
    <recommendedName>
        <fullName evidence="2">AsmA domain-containing protein</fullName>
    </recommendedName>
</protein>
<dbReference type="OrthoDB" id="596403at2"/>